<feature type="compositionally biased region" description="Basic and acidic residues" evidence="1">
    <location>
        <begin position="301"/>
        <end position="311"/>
    </location>
</feature>
<dbReference type="GO" id="GO:0005634">
    <property type="term" value="C:nucleus"/>
    <property type="evidence" value="ECO:0007669"/>
    <property type="project" value="TreeGrafter"/>
</dbReference>
<feature type="compositionally biased region" description="Polar residues" evidence="1">
    <location>
        <begin position="1494"/>
        <end position="1509"/>
    </location>
</feature>
<dbReference type="GO" id="GO:0000792">
    <property type="term" value="C:heterochromatin"/>
    <property type="evidence" value="ECO:0007669"/>
    <property type="project" value="TreeGrafter"/>
</dbReference>
<feature type="compositionally biased region" description="Basic residues" evidence="1">
    <location>
        <begin position="1569"/>
        <end position="1578"/>
    </location>
</feature>
<proteinExistence type="predicted"/>
<feature type="compositionally biased region" description="Polar residues" evidence="1">
    <location>
        <begin position="43"/>
        <end position="56"/>
    </location>
</feature>
<dbReference type="KEGG" id="emc:129324820"/>
<dbReference type="SMART" id="SM01319">
    <property type="entry name" value="Tankyrase_bdg_C"/>
    <property type="match status" value="1"/>
</dbReference>
<feature type="region of interest" description="Disordered" evidence="1">
    <location>
        <begin position="718"/>
        <end position="824"/>
    </location>
</feature>
<evidence type="ECO:0000313" key="3">
    <source>
        <dbReference type="Proteomes" id="UP001190640"/>
    </source>
</evidence>
<feature type="region of interest" description="Disordered" evidence="1">
    <location>
        <begin position="1568"/>
        <end position="1718"/>
    </location>
</feature>
<feature type="compositionally biased region" description="Polar residues" evidence="1">
    <location>
        <begin position="895"/>
        <end position="911"/>
    </location>
</feature>
<gene>
    <name evidence="4" type="primary">TNKS1BP1</name>
</gene>
<dbReference type="GO" id="GO:0071479">
    <property type="term" value="P:cellular response to ionizing radiation"/>
    <property type="evidence" value="ECO:0007669"/>
    <property type="project" value="TreeGrafter"/>
</dbReference>
<evidence type="ECO:0000256" key="1">
    <source>
        <dbReference type="SAM" id="MobiDB-lite"/>
    </source>
</evidence>
<feature type="compositionally biased region" description="Polar residues" evidence="1">
    <location>
        <begin position="1210"/>
        <end position="1230"/>
    </location>
</feature>
<dbReference type="PANTHER" id="PTHR22042:SF2">
    <property type="entry name" value="182 KDA TANKYRASE-1-BINDING PROTEIN"/>
    <property type="match status" value="1"/>
</dbReference>
<evidence type="ECO:0000259" key="2">
    <source>
        <dbReference type="SMART" id="SM01319"/>
    </source>
</evidence>
<protein>
    <submittedName>
        <fullName evidence="4">182 kDa tankyrase-1-binding protein isoform X1</fullName>
    </submittedName>
</protein>
<evidence type="ECO:0000313" key="4">
    <source>
        <dbReference type="RefSeq" id="XP_054828204.1"/>
    </source>
</evidence>
<feature type="compositionally biased region" description="Basic and acidic residues" evidence="1">
    <location>
        <begin position="1406"/>
        <end position="1422"/>
    </location>
</feature>
<dbReference type="Pfam" id="PF15327">
    <property type="entry name" value="Tankyrase_bdg_C"/>
    <property type="match status" value="1"/>
</dbReference>
<dbReference type="GeneID" id="129324820"/>
<keyword evidence="3" id="KW-1185">Reference proteome</keyword>
<organism evidence="3 4">
    <name type="scientific">Eublepharis macularius</name>
    <name type="common">Leopard gecko</name>
    <name type="synonym">Cyrtodactylus macularius</name>
    <dbReference type="NCBI Taxonomy" id="481883"/>
    <lineage>
        <taxon>Eukaryota</taxon>
        <taxon>Metazoa</taxon>
        <taxon>Chordata</taxon>
        <taxon>Craniata</taxon>
        <taxon>Vertebrata</taxon>
        <taxon>Euteleostomi</taxon>
        <taxon>Lepidosauria</taxon>
        <taxon>Squamata</taxon>
        <taxon>Bifurcata</taxon>
        <taxon>Gekkota</taxon>
        <taxon>Eublepharidae</taxon>
        <taxon>Eublepharinae</taxon>
        <taxon>Eublepharis</taxon>
    </lineage>
</organism>
<feature type="domain" description="Tankyrase 1-binding protein C-terminal" evidence="2">
    <location>
        <begin position="1546"/>
        <end position="1715"/>
    </location>
</feature>
<dbReference type="RefSeq" id="XP_054828204.1">
    <property type="nucleotide sequence ID" value="XM_054972229.1"/>
</dbReference>
<feature type="region of interest" description="Disordered" evidence="1">
    <location>
        <begin position="1492"/>
        <end position="1511"/>
    </location>
</feature>
<feature type="region of interest" description="Disordered" evidence="1">
    <location>
        <begin position="1395"/>
        <end position="1427"/>
    </location>
</feature>
<dbReference type="CTD" id="85456"/>
<feature type="compositionally biased region" description="Basic and acidic residues" evidence="1">
    <location>
        <begin position="1588"/>
        <end position="1600"/>
    </location>
</feature>
<feature type="compositionally biased region" description="Basic and acidic residues" evidence="1">
    <location>
        <begin position="269"/>
        <end position="281"/>
    </location>
</feature>
<feature type="compositionally biased region" description="Polar residues" evidence="1">
    <location>
        <begin position="499"/>
        <end position="519"/>
    </location>
</feature>
<reference evidence="4" key="1">
    <citation type="submission" date="2025-08" db="UniProtKB">
        <authorList>
            <consortium name="RefSeq"/>
        </authorList>
    </citation>
    <scope>IDENTIFICATION</scope>
    <source>
        <tissue evidence="4">Blood</tissue>
    </source>
</reference>
<feature type="compositionally biased region" description="Basic and acidic residues" evidence="1">
    <location>
        <begin position="631"/>
        <end position="646"/>
    </location>
</feature>
<feature type="compositionally biased region" description="Pro residues" evidence="1">
    <location>
        <begin position="63"/>
        <end position="81"/>
    </location>
</feature>
<feature type="region of interest" description="Disordered" evidence="1">
    <location>
        <begin position="837"/>
        <end position="911"/>
    </location>
</feature>
<feature type="compositionally biased region" description="Pro residues" evidence="1">
    <location>
        <begin position="448"/>
        <end position="462"/>
    </location>
</feature>
<feature type="region of interest" description="Disordered" evidence="1">
    <location>
        <begin position="248"/>
        <end position="569"/>
    </location>
</feature>
<sequence length="1718" mass="183926">MHRARLGRASIGPWISESEFQPGDVMDSKPQSLCSPVPCAATNGRSGAKQLSSSPDTGDARPKPPVKPKPCVLPKPAVPMKPTPVLRQALSEVPSAEKINLLAGPKPYSSGAGNSVKRLSFSLKCPPKEATNGKEVSPPFSFAIKPSADGEGAGSAKQSSVIEGTSGEEYRESSSVRKYSFPFKVKPVPVAAKPERFPGTTVEEILAKIEKPNKEGPESPDRPRLVRSFFSQEGGTAVHLGPKGYTAFRRYSSGGEGGEIQLEAPVYRASHEESRLSRNEEEATSSNDQHVPGSGQPATATERDLSFHSRDSSSSPPSMSCDGGQPGLRSPPSPPGVSVPQASQPLAKLSSGVTPGSPQAPAEPAQPPGAPHLPGDTHSTQTQLPPGSPDVVKPLKSPTEISDGLTQAPGSPVALADPCPPGSPSETLLSPCLPGPSAKHPEGLLLPLPGPPLSVAHVPPPDHSPEIPSCLLGISESPGSPSTLSDYCLGSDQPPGSPSHVQESLLLSRNQDSPKNHTQGFPPEDKPLHLSQLPLRRASEGVLEPRGKKAKEELGGSLAALPRGGNPPLEQIAVGESNWSLSQSFEWSFPNRTLECGGRRLGSPPRSPILEAEDTGLLEIEMGGKISSPKRSYEERSSEGLNRKEEESEAYGSSPGCRDSWSQAVGQPESPSALLQLPAPGGPSAGREASSPELKGPLMATVVGFQEENEGLLPFVPTHEEGALQAMEPMPSLEQSAPPAQPCISFSEDAQMHTAVASREDDYTLDQAQESKTDDANPLRGVEPDPNSHWLDELLASPPPSADDTKRRSMPKSDDPIGPEDLLGWSRKDLCSEFGIGETGQTSTFSMGWAEDAVSSKEEWPDETEQDREFGTGKRDWLSSYSAGDTDRQDVKFATSPQDWSGGTPLLGNSSTGQEDWLTAYGSSCADPQIRESDWSSRYSIDSAECQNTEPYVRKPGWPRLCTAAAADQESREFAMGNTDWNSQYTVSTADRTDWPSTAEPASCLESETNTKSLDVSDKCSPASHQDTQLSIGHSDIDVPYQEAAFSAQQAAWHGETNFDGSANELQIGFSAQQLEQPSECSANHPASQVNIQQHPRPDAYGFSDASCQESELSAKQSDWPTRFDLGVAQCQNSKFSVGKPDSIDVYDDSQTDWERKVGIVSRGSTPGFESGDAQFRAQKTVWPDAYILGETDPQSSNFLAGSRDWAKGTNVSGTEQKNQCSPARNNQGGSFDPLDMSDLRMTIDLVEISDSLIDQTEDLRTVAVDEPRGVGEGQSDWAQDLCLRDVSLSGVFTSENTDEPRKPTEKQLDWSSALGLARLSASSDAGLVNPELSREPGVGQADVPYGSGIGSMDVCDARSKGLDGAEEAGPVEMDWTSENQREHQDQSFCLGTTALSGGEMQHPGTSKDPRDSPSRESHSERLSSPSHLLEAMVANKAVEEVAQQKRPTSSHSCYSADEKALSSFPDEQVTATEKTRASLVSVEVKDDEKFWSNGDSGISQLDSSNCSQPPLEARQLSHLEQNGSQPARPISQEGHVTDGAEASLGETFLFLMDTEVLDSTAYRDRANLGRKRGHRAPATRSGGALSESDRDSWMFKDSTEPQVAPAVSDEEAPEEPKSRRPRNSPLSKGVKVPLFPVLNPSALKAKLRGRNRSAEEGDSQSEAKQSPAKEAHVQRSKSCKIASGKPLVLPPKPEKISGSETSSPNWLQVLKLKKKKS</sequence>
<dbReference type="PANTHER" id="PTHR22042">
    <property type="entry name" value="TANKYRASE 1 BINDING PROTEIN"/>
    <property type="match status" value="1"/>
</dbReference>
<dbReference type="InterPro" id="IPR040006">
    <property type="entry name" value="TNKS1BP1-like"/>
</dbReference>
<feature type="region of interest" description="Disordered" evidence="1">
    <location>
        <begin position="129"/>
        <end position="176"/>
    </location>
</feature>
<feature type="region of interest" description="Disordered" evidence="1">
    <location>
        <begin position="596"/>
        <end position="695"/>
    </location>
</feature>
<name>A0AA97IZ67_EUBMA</name>
<dbReference type="GO" id="GO:0006302">
    <property type="term" value="P:double-strand break repair"/>
    <property type="evidence" value="ECO:0007669"/>
    <property type="project" value="TreeGrafter"/>
</dbReference>
<dbReference type="InterPro" id="IPR032764">
    <property type="entry name" value="Tankyrase-bd_C"/>
</dbReference>
<dbReference type="Proteomes" id="UP001190640">
    <property type="component" value="Chromosome 2"/>
</dbReference>
<feature type="region of interest" description="Disordered" evidence="1">
    <location>
        <begin position="1200"/>
        <end position="1233"/>
    </location>
</feature>
<feature type="region of interest" description="Disordered" evidence="1">
    <location>
        <begin position="1"/>
        <end position="81"/>
    </location>
</feature>
<feature type="compositionally biased region" description="Basic and acidic residues" evidence="1">
    <location>
        <begin position="867"/>
        <end position="877"/>
    </location>
</feature>
<feature type="region of interest" description="Disordered" evidence="1">
    <location>
        <begin position="992"/>
        <end position="1028"/>
    </location>
</feature>
<feature type="compositionally biased region" description="Basic and acidic residues" evidence="1">
    <location>
        <begin position="537"/>
        <end position="554"/>
    </location>
</feature>
<feature type="compositionally biased region" description="Basic and acidic residues" evidence="1">
    <location>
        <begin position="803"/>
        <end position="815"/>
    </location>
</feature>
<accession>A0AA97IZ67</accession>